<evidence type="ECO:0000256" key="7">
    <source>
        <dbReference type="RuleBase" id="RU000501"/>
    </source>
</evidence>
<dbReference type="Proteomes" id="UP001190700">
    <property type="component" value="Unassembled WGS sequence"/>
</dbReference>
<sequence>MEGCDCAHLVVCLGKSFHKVDIRLRLFDFDTTDSRFDMAALFNCNALGKCPTPTLLKQRSRISVASSSRCFAGHRGTSRTSSVAFVCAAGNQLEQLSDMTTLSVDTGDLSLIEEFAATGCITDATTNPLLVAQAGLRGDATYVAFVEEAVSYAKENASGDDAVALAMDRLAVNLGREIVKIVPGYVSTEVDPRLSFDTEETVFRGKRIIDMYETAGVDRSRVLIKVAGTWEGIMAMEQLEKEGIHCNVTLVFGFTQAVASAQRGAHLISPFTGRILDWHKAKTGQEVWEPEEDAGVVECARMYNYFKKYGHDTICMPASWRPSRGPGYDLDEIRALAGADRMTIPPQFLNQLRDSTEELPRVLDVESGAAACTDDEVGGGKMDEKLFRFMLNADGCTTVKMAEGICSFVSETEKLEEAIRASL</sequence>
<proteinExistence type="inferred from homology"/>
<protein>
    <recommendedName>
        <fullName evidence="3 7">Transaldolase</fullName>
        <ecNumber evidence="3 7">2.2.1.2</ecNumber>
    </recommendedName>
</protein>
<gene>
    <name evidence="8" type="ORF">CYMTET_21841</name>
</gene>
<keyword evidence="6" id="KW-0704">Schiff base</keyword>
<keyword evidence="9" id="KW-1185">Reference proteome</keyword>
<dbReference type="PANTHER" id="PTHR10683:SF18">
    <property type="entry name" value="TRANSALDOLASE"/>
    <property type="match status" value="1"/>
</dbReference>
<evidence type="ECO:0000256" key="5">
    <source>
        <dbReference type="ARBA" id="ARBA00023126"/>
    </source>
</evidence>
<evidence type="ECO:0000313" key="9">
    <source>
        <dbReference type="Proteomes" id="UP001190700"/>
    </source>
</evidence>
<comment type="pathway">
    <text evidence="1 7">Carbohydrate degradation; pentose phosphate pathway; D-glyceraldehyde 3-phosphate and beta-D-fructose 6-phosphate from D-ribose 5-phosphate and D-xylulose 5-phosphate (non-oxidative stage): step 2/3.</text>
</comment>
<accession>A0AAE0L2R9</accession>
<dbReference type="CDD" id="cd00957">
    <property type="entry name" value="Transaldolase_TalAB"/>
    <property type="match status" value="1"/>
</dbReference>
<evidence type="ECO:0000313" key="8">
    <source>
        <dbReference type="EMBL" id="KAK3269732.1"/>
    </source>
</evidence>
<dbReference type="GO" id="GO:0005975">
    <property type="term" value="P:carbohydrate metabolic process"/>
    <property type="evidence" value="ECO:0007669"/>
    <property type="project" value="InterPro"/>
</dbReference>
<dbReference type="Gene3D" id="3.20.20.70">
    <property type="entry name" value="Aldolase class I"/>
    <property type="match status" value="1"/>
</dbReference>
<dbReference type="EMBL" id="LGRX02010784">
    <property type="protein sequence ID" value="KAK3269732.1"/>
    <property type="molecule type" value="Genomic_DNA"/>
</dbReference>
<reference evidence="8 9" key="1">
    <citation type="journal article" date="2015" name="Genome Biol. Evol.">
        <title>Comparative Genomics of a Bacterivorous Green Alga Reveals Evolutionary Causalities and Consequences of Phago-Mixotrophic Mode of Nutrition.</title>
        <authorList>
            <person name="Burns J.A."/>
            <person name="Paasch A."/>
            <person name="Narechania A."/>
            <person name="Kim E."/>
        </authorList>
    </citation>
    <scope>NUCLEOTIDE SEQUENCE [LARGE SCALE GENOMIC DNA]</scope>
    <source>
        <strain evidence="8 9">PLY_AMNH</strain>
    </source>
</reference>
<dbReference type="InterPro" id="IPR013785">
    <property type="entry name" value="Aldolase_TIM"/>
</dbReference>
<comment type="similarity">
    <text evidence="2">Belongs to the transaldolase family. Type 1 subfamily.</text>
</comment>
<dbReference type="PROSITE" id="PS00958">
    <property type="entry name" value="TRANSALDOLASE_2"/>
    <property type="match status" value="1"/>
</dbReference>
<dbReference type="Pfam" id="PF00923">
    <property type="entry name" value="TAL_FSA"/>
    <property type="match status" value="1"/>
</dbReference>
<evidence type="ECO:0000256" key="1">
    <source>
        <dbReference type="ARBA" id="ARBA00004857"/>
    </source>
</evidence>
<dbReference type="GO" id="GO:0006098">
    <property type="term" value="P:pentose-phosphate shunt"/>
    <property type="evidence" value="ECO:0007669"/>
    <property type="project" value="UniProtKB-KW"/>
</dbReference>
<name>A0AAE0L2R9_9CHLO</name>
<comment type="caution">
    <text evidence="8">The sequence shown here is derived from an EMBL/GenBank/DDBJ whole genome shotgun (WGS) entry which is preliminary data.</text>
</comment>
<dbReference type="InterPro" id="IPR004730">
    <property type="entry name" value="Transaldolase_1"/>
</dbReference>
<comment type="function">
    <text evidence="7">Catalyzes the rate-limiting step of the non-oxidative phase in the pentose phosphate pathway. Catalyzes the reversible conversion of sedheptulose-7-phosphate and D-glyceraldehyde 3-phosphate into erythrose-4-phosphate and beta-D-fructose 6-phosphate.</text>
</comment>
<keyword evidence="5 7" id="KW-0570">Pentose shunt</keyword>
<dbReference type="AlphaFoldDB" id="A0AAE0L2R9"/>
<evidence type="ECO:0000256" key="6">
    <source>
        <dbReference type="ARBA" id="ARBA00023270"/>
    </source>
</evidence>
<dbReference type="PANTHER" id="PTHR10683">
    <property type="entry name" value="TRANSALDOLASE"/>
    <property type="match status" value="1"/>
</dbReference>
<dbReference type="InterPro" id="IPR018225">
    <property type="entry name" value="Transaldolase_AS"/>
</dbReference>
<dbReference type="InterPro" id="IPR001585">
    <property type="entry name" value="TAL/FSA"/>
</dbReference>
<organism evidence="8 9">
    <name type="scientific">Cymbomonas tetramitiformis</name>
    <dbReference type="NCBI Taxonomy" id="36881"/>
    <lineage>
        <taxon>Eukaryota</taxon>
        <taxon>Viridiplantae</taxon>
        <taxon>Chlorophyta</taxon>
        <taxon>Pyramimonadophyceae</taxon>
        <taxon>Pyramimonadales</taxon>
        <taxon>Pyramimonadaceae</taxon>
        <taxon>Cymbomonas</taxon>
    </lineage>
</organism>
<comment type="catalytic activity">
    <reaction evidence="7">
        <text>D-sedoheptulose 7-phosphate + D-glyceraldehyde 3-phosphate = D-erythrose 4-phosphate + beta-D-fructose 6-phosphate</text>
        <dbReference type="Rhea" id="RHEA:17053"/>
        <dbReference type="ChEBI" id="CHEBI:16897"/>
        <dbReference type="ChEBI" id="CHEBI:57483"/>
        <dbReference type="ChEBI" id="CHEBI:57634"/>
        <dbReference type="ChEBI" id="CHEBI:59776"/>
        <dbReference type="EC" id="2.2.1.2"/>
    </reaction>
</comment>
<evidence type="ECO:0000256" key="3">
    <source>
        <dbReference type="ARBA" id="ARBA00013151"/>
    </source>
</evidence>
<dbReference type="GO" id="GO:0005737">
    <property type="term" value="C:cytoplasm"/>
    <property type="evidence" value="ECO:0007669"/>
    <property type="project" value="InterPro"/>
</dbReference>
<keyword evidence="4 7" id="KW-0808">Transferase</keyword>
<dbReference type="SUPFAM" id="SSF51569">
    <property type="entry name" value="Aldolase"/>
    <property type="match status" value="1"/>
</dbReference>
<evidence type="ECO:0000256" key="2">
    <source>
        <dbReference type="ARBA" id="ARBA00008012"/>
    </source>
</evidence>
<dbReference type="GO" id="GO:0004801">
    <property type="term" value="F:transaldolase activity"/>
    <property type="evidence" value="ECO:0007669"/>
    <property type="project" value="UniProtKB-EC"/>
</dbReference>
<dbReference type="EC" id="2.2.1.2" evidence="3 7"/>
<evidence type="ECO:0000256" key="4">
    <source>
        <dbReference type="ARBA" id="ARBA00022679"/>
    </source>
</evidence>